<dbReference type="InterPro" id="IPR046439">
    <property type="entry name" value="ZF_RZ_dom"/>
</dbReference>
<dbReference type="AlphaFoldDB" id="A0A8I2YKE5"/>
<dbReference type="GO" id="GO:0005737">
    <property type="term" value="C:cytoplasm"/>
    <property type="evidence" value="ECO:0007669"/>
    <property type="project" value="UniProtKB-SubCell"/>
</dbReference>
<evidence type="ECO:0000313" key="8">
    <source>
        <dbReference type="EMBL" id="KAG6373954.1"/>
    </source>
</evidence>
<keyword evidence="5" id="KW-0862">Zinc</keyword>
<sequence length="77" mass="9110">MEWLQTNFSSIAQEIVDEWAKIERSIRMDKFYQPVSLQERMDIVKALFMSRELSHAGHFYNCPNGHAFVIGEVCEWD</sequence>
<evidence type="ECO:0000256" key="5">
    <source>
        <dbReference type="ARBA" id="ARBA00022833"/>
    </source>
</evidence>
<keyword evidence="6" id="KW-0391">Immunity</keyword>
<dbReference type="EMBL" id="JAGFBS010000020">
    <property type="protein sequence ID" value="KAG6373954.1"/>
    <property type="molecule type" value="Genomic_DNA"/>
</dbReference>
<keyword evidence="4" id="KW-0863">Zinc-finger</keyword>
<evidence type="ECO:0000256" key="2">
    <source>
        <dbReference type="ARBA" id="ARBA00022490"/>
    </source>
</evidence>
<accession>A0A8I2YKE5</accession>
<dbReference type="OrthoDB" id="2423195at2759"/>
<organism evidence="8 9">
    <name type="scientific">Boletus reticuloceps</name>
    <dbReference type="NCBI Taxonomy" id="495285"/>
    <lineage>
        <taxon>Eukaryota</taxon>
        <taxon>Fungi</taxon>
        <taxon>Dikarya</taxon>
        <taxon>Basidiomycota</taxon>
        <taxon>Agaricomycotina</taxon>
        <taxon>Agaricomycetes</taxon>
        <taxon>Agaricomycetidae</taxon>
        <taxon>Boletales</taxon>
        <taxon>Boletineae</taxon>
        <taxon>Boletaceae</taxon>
        <taxon>Boletoideae</taxon>
        <taxon>Boletus</taxon>
    </lineage>
</organism>
<keyword evidence="3" id="KW-0479">Metal-binding</keyword>
<feature type="domain" description="RZ-type" evidence="7">
    <location>
        <begin position="49"/>
        <end position="72"/>
    </location>
</feature>
<keyword evidence="2" id="KW-0963">Cytoplasm</keyword>
<evidence type="ECO:0000256" key="4">
    <source>
        <dbReference type="ARBA" id="ARBA00022771"/>
    </source>
</evidence>
<evidence type="ECO:0000313" key="9">
    <source>
        <dbReference type="Proteomes" id="UP000683000"/>
    </source>
</evidence>
<name>A0A8I2YKE5_9AGAM</name>
<gene>
    <name evidence="8" type="ORF">JVT61DRAFT_6118</name>
</gene>
<dbReference type="GO" id="GO:0008270">
    <property type="term" value="F:zinc ion binding"/>
    <property type="evidence" value="ECO:0007669"/>
    <property type="project" value="UniProtKB-KW"/>
</dbReference>
<keyword evidence="9" id="KW-1185">Reference proteome</keyword>
<evidence type="ECO:0000256" key="1">
    <source>
        <dbReference type="ARBA" id="ARBA00004496"/>
    </source>
</evidence>
<dbReference type="Pfam" id="PF20173">
    <property type="entry name" value="ZnF_RZ-type"/>
    <property type="match status" value="1"/>
</dbReference>
<protein>
    <recommendedName>
        <fullName evidence="7">RZ-type domain-containing protein</fullName>
    </recommendedName>
</protein>
<dbReference type="Proteomes" id="UP000683000">
    <property type="component" value="Unassembled WGS sequence"/>
</dbReference>
<proteinExistence type="predicted"/>
<comment type="caution">
    <text evidence="8">The sequence shown here is derived from an EMBL/GenBank/DDBJ whole genome shotgun (WGS) entry which is preliminary data.</text>
</comment>
<evidence type="ECO:0000256" key="6">
    <source>
        <dbReference type="ARBA" id="ARBA00022859"/>
    </source>
</evidence>
<comment type="subcellular location">
    <subcellularLocation>
        <location evidence="1">Cytoplasm</location>
    </subcellularLocation>
</comment>
<evidence type="ECO:0000259" key="7">
    <source>
        <dbReference type="Pfam" id="PF20173"/>
    </source>
</evidence>
<reference evidence="8" key="1">
    <citation type="submission" date="2021-03" db="EMBL/GenBank/DDBJ databases">
        <title>Evolutionary innovations through gain and loss of genes in the ectomycorrhizal Boletales.</title>
        <authorList>
            <person name="Wu G."/>
            <person name="Miyauchi S."/>
            <person name="Morin E."/>
            <person name="Yang Z.-L."/>
            <person name="Xu J."/>
            <person name="Martin F.M."/>
        </authorList>
    </citation>
    <scope>NUCLEOTIDE SEQUENCE</scope>
    <source>
        <strain evidence="8">BR01</strain>
    </source>
</reference>
<dbReference type="GO" id="GO:0002376">
    <property type="term" value="P:immune system process"/>
    <property type="evidence" value="ECO:0007669"/>
    <property type="project" value="UniProtKB-KW"/>
</dbReference>
<evidence type="ECO:0000256" key="3">
    <source>
        <dbReference type="ARBA" id="ARBA00022723"/>
    </source>
</evidence>